<evidence type="ECO:0000313" key="1">
    <source>
        <dbReference type="EMBL" id="ADL05854.1"/>
    </source>
</evidence>
<gene>
    <name evidence="1" type="ordered locus">Closa_3325</name>
</gene>
<name>D9R9A3_LACSW</name>
<dbReference type="EMBL" id="CP002109">
    <property type="protein sequence ID" value="ADL05854.1"/>
    <property type="molecule type" value="Genomic_DNA"/>
</dbReference>
<protein>
    <submittedName>
        <fullName evidence="1">Uncharacterized protein</fullName>
    </submittedName>
</protein>
<dbReference type="PaxDb" id="610130-Closa_3325"/>
<sequence length="108" mass="12260">MFLRCSAELYMIVFLELSEKGMAGAISFFVYKGYQGLSQCLAVLRHMIQAGGNMIFLEAIVMKLLNQGTYEEKNITVTVERVFTGEKTAKELVLEMLKKRRESGELPK</sequence>
<proteinExistence type="predicted"/>
<dbReference type="KEGG" id="csh:Closa_3325"/>
<organism evidence="1 2">
    <name type="scientific">Lacrimispora saccharolytica (strain ATCC 35040 / DSM 2544 / NRCC 2533 / WM1)</name>
    <name type="common">Clostridium saccharolyticum</name>
    <dbReference type="NCBI Taxonomy" id="610130"/>
    <lineage>
        <taxon>Bacteria</taxon>
        <taxon>Bacillati</taxon>
        <taxon>Bacillota</taxon>
        <taxon>Clostridia</taxon>
        <taxon>Lachnospirales</taxon>
        <taxon>Lachnospiraceae</taxon>
        <taxon>Lacrimispora</taxon>
    </lineage>
</organism>
<dbReference type="HOGENOM" id="CLU_2192495_0_0_9"/>
<dbReference type="Proteomes" id="UP000001662">
    <property type="component" value="Chromosome"/>
</dbReference>
<evidence type="ECO:0000313" key="2">
    <source>
        <dbReference type="Proteomes" id="UP000001662"/>
    </source>
</evidence>
<dbReference type="AlphaFoldDB" id="D9R9A3"/>
<accession>D9R9A3</accession>
<dbReference type="eggNOG" id="ENOG502ZJBW">
    <property type="taxonomic scope" value="Bacteria"/>
</dbReference>
<reference evidence="1" key="1">
    <citation type="submission" date="2010-07" db="EMBL/GenBank/DDBJ databases">
        <title>Complete sequence of Clostridium saccharolyticum WM1.</title>
        <authorList>
            <consortium name="US DOE Joint Genome Institute"/>
            <person name="Lucas S."/>
            <person name="Copeland A."/>
            <person name="Lapidus A."/>
            <person name="Cheng J.-F."/>
            <person name="Bruce D."/>
            <person name="Goodwin L."/>
            <person name="Pitluck S."/>
            <person name="Chertkov O."/>
            <person name="Detter J.C."/>
            <person name="Han C."/>
            <person name="Tapia R."/>
            <person name="Land M."/>
            <person name="Hauser L."/>
            <person name="Chang Y.-J."/>
            <person name="Jeffries C."/>
            <person name="Kyrpides N."/>
            <person name="Ivanova N."/>
            <person name="Mikhailova N."/>
            <person name="Mouttaki H."/>
            <person name="Lin L."/>
            <person name="Zhou J."/>
            <person name="Hemme C.L."/>
            <person name="Woyke T."/>
        </authorList>
    </citation>
    <scope>NUCLEOTIDE SEQUENCE [LARGE SCALE GENOMIC DNA]</scope>
    <source>
        <strain evidence="1">WM1</strain>
    </source>
</reference>
<keyword evidence="2" id="KW-1185">Reference proteome</keyword>